<accession>S3A0U3</accession>
<comment type="caution">
    <text evidence="2">The sequence shown here is derived from an EMBL/GenBank/DDBJ whole genome shotgun (WGS) entry which is preliminary data.</text>
</comment>
<dbReference type="AlphaFoldDB" id="S3A0U3"/>
<dbReference type="Pfam" id="PF09534">
    <property type="entry name" value="Trp_oprn_chp"/>
    <property type="match status" value="1"/>
</dbReference>
<dbReference type="STRING" id="1125779.HMPREF1219_00904"/>
<evidence type="ECO:0000256" key="1">
    <source>
        <dbReference type="SAM" id="Phobius"/>
    </source>
</evidence>
<keyword evidence="3" id="KW-1185">Reference proteome</keyword>
<name>S3A0U3_9CORY</name>
<evidence type="ECO:0000313" key="3">
    <source>
        <dbReference type="Proteomes" id="UP000014408"/>
    </source>
</evidence>
<evidence type="ECO:0008006" key="4">
    <source>
        <dbReference type="Google" id="ProtNLM"/>
    </source>
</evidence>
<evidence type="ECO:0000313" key="2">
    <source>
        <dbReference type="EMBL" id="EPD69959.1"/>
    </source>
</evidence>
<dbReference type="EMBL" id="ATBY01000010">
    <property type="protein sequence ID" value="EPD69959.1"/>
    <property type="molecule type" value="Genomic_DNA"/>
</dbReference>
<feature type="transmembrane region" description="Helical" evidence="1">
    <location>
        <begin position="76"/>
        <end position="96"/>
    </location>
</feature>
<keyword evidence="1" id="KW-0812">Transmembrane</keyword>
<reference evidence="2 3" key="1">
    <citation type="submission" date="2013-05" db="EMBL/GenBank/DDBJ databases">
        <title>The Genome Sequence of Corynebacterium pyruviciproducens 1773O (ATCC BAA-1742).</title>
        <authorList>
            <consortium name="The Broad Institute Genomics Platform"/>
            <person name="Earl A."/>
            <person name="Ward D."/>
            <person name="Feldgarden M."/>
            <person name="Gevers D."/>
            <person name="Tong J."/>
            <person name="Walker B."/>
            <person name="Young S."/>
            <person name="Zeng Q."/>
            <person name="Gargeya S."/>
            <person name="Fitzgerald M."/>
            <person name="Haas B."/>
            <person name="Abouelleil A."/>
            <person name="Allen A.W."/>
            <person name="Alvarado L."/>
            <person name="Arachchi H.M."/>
            <person name="Berlin A.M."/>
            <person name="Chapman S.B."/>
            <person name="Gainer-Dewar J."/>
            <person name="Goldberg J."/>
            <person name="Griggs A."/>
            <person name="Gujja S."/>
            <person name="Hansen M."/>
            <person name="Howarth C."/>
            <person name="Imamovic A."/>
            <person name="Ireland A."/>
            <person name="Larimer J."/>
            <person name="McCowan C."/>
            <person name="Murphy C."/>
            <person name="Pearson M."/>
            <person name="Poon T.W."/>
            <person name="Priest M."/>
            <person name="Roberts A."/>
            <person name="Saif S."/>
            <person name="Shea T."/>
            <person name="Sisk P."/>
            <person name="Sykes S."/>
            <person name="Wortman J."/>
            <person name="Nusbaum C."/>
            <person name="Birren B."/>
        </authorList>
    </citation>
    <scope>NUCLEOTIDE SEQUENCE [LARGE SCALE GENOMIC DNA]</scope>
    <source>
        <strain evidence="2 3">ATCC BAA-1742</strain>
    </source>
</reference>
<dbReference type="RefSeq" id="WP_016459295.1">
    <property type="nucleotide sequence ID" value="NZ_KE150446.1"/>
</dbReference>
<dbReference type="eggNOG" id="ENOG5033A40">
    <property type="taxonomic scope" value="Bacteria"/>
</dbReference>
<dbReference type="Proteomes" id="UP000014408">
    <property type="component" value="Unassembled WGS sequence"/>
</dbReference>
<dbReference type="PATRIC" id="fig|1125779.3.peg.889"/>
<keyword evidence="1" id="KW-0472">Membrane</keyword>
<sequence length="213" mass="22284">MNTRYVCPLALGAAGVASWLTSRLTWITVTVNDDKAGQSQETLTGAAWSTQLQISSFVLIGLLLVGLIVKATGRRVVGVVAAIAGAALAYPPIMVLTQGADAERVRDILLAGAASAKATDPVRISQWAQVSEPSTSIVGPVLTVTCAVVAVVAGVLLAMRPGVDAQKTGMLESTGTRREQLESDIEVAPDSERVMWDALDEGIDLTGRDEERG</sequence>
<gene>
    <name evidence="2" type="ORF">HMPREF1219_00904</name>
</gene>
<protein>
    <recommendedName>
        <fullName evidence="4">TIGR02234 family membrane protein</fullName>
    </recommendedName>
</protein>
<organism evidence="2 3">
    <name type="scientific">Corynebacterium pyruviciproducens ATCC BAA-1742</name>
    <dbReference type="NCBI Taxonomy" id="1125779"/>
    <lineage>
        <taxon>Bacteria</taxon>
        <taxon>Bacillati</taxon>
        <taxon>Actinomycetota</taxon>
        <taxon>Actinomycetes</taxon>
        <taxon>Mycobacteriales</taxon>
        <taxon>Corynebacteriaceae</taxon>
        <taxon>Corynebacterium</taxon>
    </lineage>
</organism>
<proteinExistence type="predicted"/>
<dbReference type="HOGENOM" id="CLU_084749_0_1_11"/>
<keyword evidence="1" id="KW-1133">Transmembrane helix</keyword>
<feature type="transmembrane region" description="Helical" evidence="1">
    <location>
        <begin position="47"/>
        <end position="69"/>
    </location>
</feature>
<feature type="transmembrane region" description="Helical" evidence="1">
    <location>
        <begin position="137"/>
        <end position="158"/>
    </location>
</feature>
<dbReference type="NCBIfam" id="TIGR02234">
    <property type="entry name" value="trp_oprn_chp"/>
    <property type="match status" value="1"/>
</dbReference>
<dbReference type="InterPro" id="IPR019051">
    <property type="entry name" value="Trp_biosyn_TM_oprn/chp"/>
</dbReference>
<dbReference type="InterPro" id="IPR011746">
    <property type="entry name" value="Trp_synth-assoc_CHP"/>
</dbReference>